<evidence type="ECO:0000259" key="6">
    <source>
        <dbReference type="Pfam" id="PF04932"/>
    </source>
</evidence>
<evidence type="ECO:0000256" key="2">
    <source>
        <dbReference type="ARBA" id="ARBA00022692"/>
    </source>
</evidence>
<feature type="transmembrane region" description="Helical" evidence="5">
    <location>
        <begin position="193"/>
        <end position="208"/>
    </location>
</feature>
<dbReference type="InterPro" id="IPR051533">
    <property type="entry name" value="WaaL-like"/>
</dbReference>
<feature type="transmembrane region" description="Helical" evidence="5">
    <location>
        <begin position="329"/>
        <end position="350"/>
    </location>
</feature>
<dbReference type="EMBL" id="JAUZEE010000002">
    <property type="protein sequence ID" value="MDP4299904.1"/>
    <property type="molecule type" value="Genomic_DNA"/>
</dbReference>
<feature type="transmembrane region" description="Helical" evidence="5">
    <location>
        <begin position="262"/>
        <end position="283"/>
    </location>
</feature>
<dbReference type="PANTHER" id="PTHR37422">
    <property type="entry name" value="TEICHURONIC ACID BIOSYNTHESIS PROTEIN TUAE"/>
    <property type="match status" value="1"/>
</dbReference>
<dbReference type="Pfam" id="PF04932">
    <property type="entry name" value="Wzy_C"/>
    <property type="match status" value="1"/>
</dbReference>
<feature type="transmembrane region" description="Helical" evidence="5">
    <location>
        <begin position="452"/>
        <end position="469"/>
    </location>
</feature>
<feature type="transmembrane region" description="Helical" evidence="5">
    <location>
        <begin position="82"/>
        <end position="101"/>
    </location>
</feature>
<evidence type="ECO:0000256" key="1">
    <source>
        <dbReference type="ARBA" id="ARBA00004141"/>
    </source>
</evidence>
<evidence type="ECO:0000256" key="3">
    <source>
        <dbReference type="ARBA" id="ARBA00022989"/>
    </source>
</evidence>
<keyword evidence="4 5" id="KW-0472">Membrane</keyword>
<feature type="transmembrane region" description="Helical" evidence="5">
    <location>
        <begin position="57"/>
        <end position="76"/>
    </location>
</feature>
<dbReference type="GO" id="GO:0016874">
    <property type="term" value="F:ligase activity"/>
    <property type="evidence" value="ECO:0007669"/>
    <property type="project" value="UniProtKB-KW"/>
</dbReference>
<evidence type="ECO:0000256" key="5">
    <source>
        <dbReference type="SAM" id="Phobius"/>
    </source>
</evidence>
<sequence length="472" mass="51322">MSFALFLLYVFMSFFRPIELYAPELGEYRPMMLIWGIAFVSALTRSVLRRELAARRLHLGLLLGLTTMVALSQVFIGWTGGAMASLSTFSPSLMLFVLVILNVTTLGRLKASVIVLALAMVGAGAVSIQAYRTGVNAPLLVVSQITPALEQAEADGQDLSEVVKSEIVPAKDTSGWYLWRIRGAGFLNDPNDFAQAMVMLLPLLLAFWRRGAWLRNTLMVLAPGALLGYAMYLTQSRGAIVGVGAMVMAGFAHRYGRTRTLLIGGVLVAIAAAGSLATGGRGFSSKERSAEERIESWHVGLQLLREHPLSGAGFGNFTDHHYLTAHNSYVLAFAELGLVGYFFWLSLIVLNFKDLGRGVKDLPATSDEHRWALHMRTALVGFLACAWFLSRTYSPTLFFLLGLATSASWIANHAIARASLPAAAPTRAVTFGPAPDPGAGLLTETPPWRRDTFVMVITTVLAVYGFIVVHRL</sequence>
<keyword evidence="8" id="KW-1185">Reference proteome</keyword>
<feature type="transmembrane region" description="Helical" evidence="5">
    <location>
        <begin position="371"/>
        <end position="390"/>
    </location>
</feature>
<reference evidence="7 8" key="1">
    <citation type="submission" date="2023-08" db="EMBL/GenBank/DDBJ databases">
        <authorList>
            <person name="Roldan D.M."/>
            <person name="Menes R.J."/>
        </authorList>
    </citation>
    <scope>NUCLEOTIDE SEQUENCE [LARGE SCALE GENOMIC DNA]</scope>
    <source>
        <strain evidence="7 8">CCM 2812</strain>
    </source>
</reference>
<keyword evidence="7" id="KW-0436">Ligase</keyword>
<keyword evidence="2 5" id="KW-0812">Transmembrane</keyword>
<feature type="transmembrane region" description="Helical" evidence="5">
    <location>
        <begin position="113"/>
        <end position="131"/>
    </location>
</feature>
<evidence type="ECO:0000256" key="4">
    <source>
        <dbReference type="ARBA" id="ARBA00023136"/>
    </source>
</evidence>
<feature type="transmembrane region" description="Helical" evidence="5">
    <location>
        <begin position="213"/>
        <end position="232"/>
    </location>
</feature>
<gene>
    <name evidence="7" type="ORF">Q8X39_04605</name>
</gene>
<comment type="subcellular location">
    <subcellularLocation>
        <location evidence="1">Membrane</location>
        <topology evidence="1">Multi-pass membrane protein</topology>
    </subcellularLocation>
</comment>
<dbReference type="RefSeq" id="WP_305748460.1">
    <property type="nucleotide sequence ID" value="NZ_JAUZEE010000002.1"/>
</dbReference>
<dbReference type="Proteomes" id="UP001235760">
    <property type="component" value="Unassembled WGS sequence"/>
</dbReference>
<name>A0ABT9G094_LEPDI</name>
<keyword evidence="3 5" id="KW-1133">Transmembrane helix</keyword>
<protein>
    <submittedName>
        <fullName evidence="7">O-antigen ligase family protein</fullName>
    </submittedName>
</protein>
<evidence type="ECO:0000313" key="8">
    <source>
        <dbReference type="Proteomes" id="UP001235760"/>
    </source>
</evidence>
<feature type="transmembrane region" description="Helical" evidence="5">
    <location>
        <begin position="30"/>
        <end position="48"/>
    </location>
</feature>
<feature type="domain" description="O-antigen ligase-related" evidence="6">
    <location>
        <begin position="225"/>
        <end position="345"/>
    </location>
</feature>
<accession>A0ABT9G094</accession>
<organism evidence="7 8">
    <name type="scientific">Leptothrix discophora</name>
    <dbReference type="NCBI Taxonomy" id="89"/>
    <lineage>
        <taxon>Bacteria</taxon>
        <taxon>Pseudomonadati</taxon>
        <taxon>Pseudomonadota</taxon>
        <taxon>Betaproteobacteria</taxon>
        <taxon>Burkholderiales</taxon>
        <taxon>Sphaerotilaceae</taxon>
        <taxon>Leptothrix</taxon>
    </lineage>
</organism>
<dbReference type="PANTHER" id="PTHR37422:SF13">
    <property type="entry name" value="LIPOPOLYSACCHARIDE BIOSYNTHESIS PROTEIN PA4999-RELATED"/>
    <property type="match status" value="1"/>
</dbReference>
<dbReference type="InterPro" id="IPR007016">
    <property type="entry name" value="O-antigen_ligase-rel_domated"/>
</dbReference>
<evidence type="ECO:0000313" key="7">
    <source>
        <dbReference type="EMBL" id="MDP4299904.1"/>
    </source>
</evidence>
<proteinExistence type="predicted"/>
<comment type="caution">
    <text evidence="7">The sequence shown here is derived from an EMBL/GenBank/DDBJ whole genome shotgun (WGS) entry which is preliminary data.</text>
</comment>